<protein>
    <submittedName>
        <fullName evidence="1">43302_t:CDS:1</fullName>
    </submittedName>
</protein>
<accession>A0ABM8W4G3</accession>
<comment type="caution">
    <text evidence="1">The sequence shown here is derived from an EMBL/GenBank/DDBJ whole genome shotgun (WGS) entry which is preliminary data.</text>
</comment>
<keyword evidence="2" id="KW-1185">Reference proteome</keyword>
<proteinExistence type="predicted"/>
<reference evidence="1 2" key="1">
    <citation type="submission" date="2021-06" db="EMBL/GenBank/DDBJ databases">
        <authorList>
            <person name="Kallberg Y."/>
            <person name="Tangrot J."/>
            <person name="Rosling A."/>
        </authorList>
    </citation>
    <scope>NUCLEOTIDE SEQUENCE [LARGE SCALE GENOMIC DNA]</scope>
    <source>
        <strain evidence="1 2">120-4 pot B 10/14</strain>
    </source>
</reference>
<evidence type="ECO:0000313" key="2">
    <source>
        <dbReference type="Proteomes" id="UP000789901"/>
    </source>
</evidence>
<sequence length="189" mass="21881">MVSYISLLVVIISVKNNQSCSTGVTKYKIAKGLMQSIKFKYFFPTDYPSQTFTTRDIVFILGKYIIENSELCFTVTYSSIVDSGNPKRKFDTKTVQYNSITGNSEVKMDIIVIYPYQSVRFKYLGHLGSNIKLRSNYFNQPKSSRTMINTNFESGPSDDKKNYYTTVEDYQSEEEQFDHEDLNKIDNEK</sequence>
<name>A0ABM8W4G3_GIGMA</name>
<dbReference type="Proteomes" id="UP000789901">
    <property type="component" value="Unassembled WGS sequence"/>
</dbReference>
<gene>
    <name evidence="1" type="ORF">GMARGA_LOCUS3223</name>
</gene>
<feature type="non-terminal residue" evidence="1">
    <location>
        <position position="189"/>
    </location>
</feature>
<organism evidence="1 2">
    <name type="scientific">Gigaspora margarita</name>
    <dbReference type="NCBI Taxonomy" id="4874"/>
    <lineage>
        <taxon>Eukaryota</taxon>
        <taxon>Fungi</taxon>
        <taxon>Fungi incertae sedis</taxon>
        <taxon>Mucoromycota</taxon>
        <taxon>Glomeromycotina</taxon>
        <taxon>Glomeromycetes</taxon>
        <taxon>Diversisporales</taxon>
        <taxon>Gigasporaceae</taxon>
        <taxon>Gigaspora</taxon>
    </lineage>
</organism>
<dbReference type="EMBL" id="CAJVQB010001136">
    <property type="protein sequence ID" value="CAG8522447.1"/>
    <property type="molecule type" value="Genomic_DNA"/>
</dbReference>
<evidence type="ECO:0000313" key="1">
    <source>
        <dbReference type="EMBL" id="CAG8522447.1"/>
    </source>
</evidence>